<keyword evidence="2" id="KW-0460">Magnesium</keyword>
<proteinExistence type="inferred from homology"/>
<dbReference type="OrthoDB" id="9785695at2"/>
<evidence type="ECO:0000256" key="2">
    <source>
        <dbReference type="PIRSR" id="PIRSR600760-2"/>
    </source>
</evidence>
<feature type="binding site" evidence="2">
    <location>
        <position position="99"/>
    </location>
    <ligand>
        <name>Mg(2+)</name>
        <dbReference type="ChEBI" id="CHEBI:18420"/>
        <label>1</label>
        <note>catalytic</note>
    </ligand>
</feature>
<dbReference type="GO" id="GO:0008934">
    <property type="term" value="F:inositol monophosphate 1-phosphatase activity"/>
    <property type="evidence" value="ECO:0007669"/>
    <property type="project" value="TreeGrafter"/>
</dbReference>
<accession>A0A3M0MJG8</accession>
<dbReference type="GO" id="GO:0006020">
    <property type="term" value="P:inositol metabolic process"/>
    <property type="evidence" value="ECO:0007669"/>
    <property type="project" value="TreeGrafter"/>
</dbReference>
<dbReference type="Pfam" id="PF00459">
    <property type="entry name" value="Inositol_P"/>
    <property type="match status" value="1"/>
</dbReference>
<comment type="cofactor">
    <cofactor evidence="2">
        <name>Mg(2+)</name>
        <dbReference type="ChEBI" id="CHEBI:18420"/>
    </cofactor>
</comment>
<dbReference type="InterPro" id="IPR000760">
    <property type="entry name" value="Inositol_monophosphatase-like"/>
</dbReference>
<dbReference type="AlphaFoldDB" id="A0A3M0MJG8"/>
<dbReference type="GO" id="GO:0007165">
    <property type="term" value="P:signal transduction"/>
    <property type="evidence" value="ECO:0007669"/>
    <property type="project" value="TreeGrafter"/>
</dbReference>
<reference evidence="3 4" key="1">
    <citation type="submission" date="2018-07" db="EMBL/GenBank/DDBJ databases">
        <authorList>
            <person name="Zhang Y."/>
            <person name="Wang L."/>
            <person name="Ma S."/>
        </authorList>
    </citation>
    <scope>NUCLEOTIDE SEQUENCE [LARGE SCALE GENOMIC DNA]</scope>
    <source>
        <strain evidence="3 4">4-2</strain>
    </source>
</reference>
<dbReference type="PANTHER" id="PTHR20854">
    <property type="entry name" value="INOSITOL MONOPHOSPHATASE"/>
    <property type="match status" value="1"/>
</dbReference>
<feature type="binding site" evidence="2">
    <location>
        <position position="225"/>
    </location>
    <ligand>
        <name>Mg(2+)</name>
        <dbReference type="ChEBI" id="CHEBI:18420"/>
        <label>1</label>
        <note>catalytic</note>
    </ligand>
</feature>
<feature type="binding site" evidence="2">
    <location>
        <position position="96"/>
    </location>
    <ligand>
        <name>Mg(2+)</name>
        <dbReference type="ChEBI" id="CHEBI:18420"/>
        <label>1</label>
        <note>catalytic</note>
    </ligand>
</feature>
<feature type="binding site" evidence="2">
    <location>
        <position position="73"/>
    </location>
    <ligand>
        <name>Mg(2+)</name>
        <dbReference type="ChEBI" id="CHEBI:18420"/>
        <label>1</label>
        <note>catalytic</note>
    </ligand>
</feature>
<keyword evidence="2" id="KW-0479">Metal-binding</keyword>
<keyword evidence="4" id="KW-1185">Reference proteome</keyword>
<dbReference type="Proteomes" id="UP000273516">
    <property type="component" value="Unassembled WGS sequence"/>
</dbReference>
<dbReference type="RefSeq" id="WP_122110309.1">
    <property type="nucleotide sequence ID" value="NZ_QOKZ01000001.1"/>
</dbReference>
<dbReference type="EMBL" id="QOKZ01000001">
    <property type="protein sequence ID" value="RMC37213.1"/>
    <property type="molecule type" value="Genomic_DNA"/>
</dbReference>
<dbReference type="PANTHER" id="PTHR20854:SF4">
    <property type="entry name" value="INOSITOL-1-MONOPHOSPHATASE-RELATED"/>
    <property type="match status" value="1"/>
</dbReference>
<comment type="similarity">
    <text evidence="1">Belongs to the inositol monophosphatase superfamily.</text>
</comment>
<gene>
    <name evidence="3" type="ORF">C9E81_00125</name>
</gene>
<dbReference type="Gene3D" id="3.40.190.80">
    <property type="match status" value="1"/>
</dbReference>
<sequence>MNLVDDTLLDGLMTDMRAVAKREIMPRFHAIMSESARSKSAPDDLVTDADLCAEQALGEALVARLPGIALVGEEAVAEDASILSHLRDAELAALIDPVDGTWNFAHGIPVFGSMLALVANGMTIAGLIHYPVTGDFVLARVGKGAWHVANDGSRTRLSVAATRPIEQMAGFMALNMMPPAMQANLSPRLTRFQQVTNWRCSAFEYRLLATGAMHFCLTARLMPWDHAAGVLIHSEAGGHAALLDGTPYAPTIHSGHLLLAPDVQSWERLAINLGGEY</sequence>
<evidence type="ECO:0000313" key="3">
    <source>
        <dbReference type="EMBL" id="RMC37213.1"/>
    </source>
</evidence>
<organism evidence="3 4">
    <name type="scientific">Paracoccus alkanivorans</name>
    <dbReference type="NCBI Taxonomy" id="2116655"/>
    <lineage>
        <taxon>Bacteria</taxon>
        <taxon>Pseudomonadati</taxon>
        <taxon>Pseudomonadota</taxon>
        <taxon>Alphaproteobacteria</taxon>
        <taxon>Rhodobacterales</taxon>
        <taxon>Paracoccaceae</taxon>
        <taxon>Paracoccus</taxon>
    </lineage>
</organism>
<dbReference type="SUPFAM" id="SSF56655">
    <property type="entry name" value="Carbohydrate phosphatase"/>
    <property type="match status" value="1"/>
</dbReference>
<evidence type="ECO:0000313" key="4">
    <source>
        <dbReference type="Proteomes" id="UP000273516"/>
    </source>
</evidence>
<name>A0A3M0MJG8_9RHOB</name>
<dbReference type="Gene3D" id="3.30.540.10">
    <property type="entry name" value="Fructose-1,6-Bisphosphatase, subunit A, domain 1"/>
    <property type="match status" value="1"/>
</dbReference>
<evidence type="ECO:0000256" key="1">
    <source>
        <dbReference type="ARBA" id="ARBA00009759"/>
    </source>
</evidence>
<protein>
    <submittedName>
        <fullName evidence="3">Inositol monophosphatase</fullName>
    </submittedName>
</protein>
<comment type="caution">
    <text evidence="3">The sequence shown here is derived from an EMBL/GenBank/DDBJ whole genome shotgun (WGS) entry which is preliminary data.</text>
</comment>
<dbReference type="PRINTS" id="PR00377">
    <property type="entry name" value="IMPHPHTASES"/>
</dbReference>
<dbReference type="GO" id="GO:0046872">
    <property type="term" value="F:metal ion binding"/>
    <property type="evidence" value="ECO:0007669"/>
    <property type="project" value="UniProtKB-KW"/>
</dbReference>